<sequence length="106" mass="11549">MKERASRSWSNMGARVTYSDHTESPPSSYTSHLPEVSGLSVAVLASSPLYDLAASPFGSYERTAEDDMRYKRSTVLTSNVGHISLKLAQTASELLSSEDTSPFVMN</sequence>
<accession>A0AAW1E6T5</accession>
<dbReference type="Proteomes" id="UP001488805">
    <property type="component" value="Unassembled WGS sequence"/>
</dbReference>
<dbReference type="EMBL" id="JBCEZU010000538">
    <property type="protein sequence ID" value="KAK9517877.1"/>
    <property type="molecule type" value="Genomic_DNA"/>
</dbReference>
<keyword evidence="3" id="KW-1185">Reference proteome</keyword>
<dbReference type="AlphaFoldDB" id="A0AAW1E6T5"/>
<feature type="region of interest" description="Disordered" evidence="1">
    <location>
        <begin position="1"/>
        <end position="33"/>
    </location>
</feature>
<reference evidence="2 3" key="1">
    <citation type="journal article" date="2024" name="Genome Biol. Evol.">
        <title>Chromosome-level genome assembly of the viviparous eelpout Zoarces viviparus.</title>
        <authorList>
            <person name="Fuhrmann N."/>
            <person name="Brasseur M.V."/>
            <person name="Bakowski C.E."/>
            <person name="Podsiadlowski L."/>
            <person name="Prost S."/>
            <person name="Krehenwinkel H."/>
            <person name="Mayer C."/>
        </authorList>
    </citation>
    <scope>NUCLEOTIDE SEQUENCE [LARGE SCALE GENOMIC DNA]</scope>
    <source>
        <strain evidence="2">NO-MEL_2022_Ind0_liver</strain>
    </source>
</reference>
<evidence type="ECO:0000313" key="2">
    <source>
        <dbReference type="EMBL" id="KAK9517877.1"/>
    </source>
</evidence>
<evidence type="ECO:0000256" key="1">
    <source>
        <dbReference type="SAM" id="MobiDB-lite"/>
    </source>
</evidence>
<organism evidence="2 3">
    <name type="scientific">Zoarces viviparus</name>
    <name type="common">Viviparous eelpout</name>
    <name type="synonym">Blennius viviparus</name>
    <dbReference type="NCBI Taxonomy" id="48416"/>
    <lineage>
        <taxon>Eukaryota</taxon>
        <taxon>Metazoa</taxon>
        <taxon>Chordata</taxon>
        <taxon>Craniata</taxon>
        <taxon>Vertebrata</taxon>
        <taxon>Euteleostomi</taxon>
        <taxon>Actinopterygii</taxon>
        <taxon>Neopterygii</taxon>
        <taxon>Teleostei</taxon>
        <taxon>Neoteleostei</taxon>
        <taxon>Acanthomorphata</taxon>
        <taxon>Eupercaria</taxon>
        <taxon>Perciformes</taxon>
        <taxon>Cottioidei</taxon>
        <taxon>Zoarcales</taxon>
        <taxon>Zoarcidae</taxon>
        <taxon>Zoarcinae</taxon>
        <taxon>Zoarces</taxon>
    </lineage>
</organism>
<gene>
    <name evidence="2" type="ORF">VZT92_023215</name>
</gene>
<protein>
    <submittedName>
        <fullName evidence="2">Uncharacterized protein</fullName>
    </submittedName>
</protein>
<proteinExistence type="predicted"/>
<comment type="caution">
    <text evidence="2">The sequence shown here is derived from an EMBL/GenBank/DDBJ whole genome shotgun (WGS) entry which is preliminary data.</text>
</comment>
<name>A0AAW1E6T5_ZOAVI</name>
<evidence type="ECO:0000313" key="3">
    <source>
        <dbReference type="Proteomes" id="UP001488805"/>
    </source>
</evidence>